<accession>A0A6A4VK80</accession>
<name>A0A6A4VK80_AMPAM</name>
<sequence>MSVPVEVVSWDDGVADTNTISYDSDLLGSTANIETEEAICARVVPELCARSDVAGLRQLTTVLSEIPERFLADMLLTTLGSTSPVREEALDDMLRVPYTPAVMTSELRRRHLSDVTRLAGYVTKRLQTTEAAMEPVLLEWLTVVVDSQSTSWALSDGEEAWELLHAIGEWRNKQEVQARDLLCLQREMDQLAALRKDPPSPPAADYAVETLYL</sequence>
<gene>
    <name evidence="1" type="ORF">FJT64_005802</name>
</gene>
<evidence type="ECO:0000313" key="2">
    <source>
        <dbReference type="Proteomes" id="UP000440578"/>
    </source>
</evidence>
<dbReference type="Proteomes" id="UP000440578">
    <property type="component" value="Unassembled WGS sequence"/>
</dbReference>
<organism evidence="1 2">
    <name type="scientific">Amphibalanus amphitrite</name>
    <name type="common">Striped barnacle</name>
    <name type="synonym">Balanus amphitrite</name>
    <dbReference type="NCBI Taxonomy" id="1232801"/>
    <lineage>
        <taxon>Eukaryota</taxon>
        <taxon>Metazoa</taxon>
        <taxon>Ecdysozoa</taxon>
        <taxon>Arthropoda</taxon>
        <taxon>Crustacea</taxon>
        <taxon>Multicrustacea</taxon>
        <taxon>Cirripedia</taxon>
        <taxon>Thoracica</taxon>
        <taxon>Thoracicalcarea</taxon>
        <taxon>Balanomorpha</taxon>
        <taxon>Balanoidea</taxon>
        <taxon>Balanidae</taxon>
        <taxon>Amphibalaninae</taxon>
        <taxon>Amphibalanus</taxon>
    </lineage>
</organism>
<dbReference type="AlphaFoldDB" id="A0A6A4VK80"/>
<dbReference type="OrthoDB" id="10470401at2759"/>
<proteinExistence type="predicted"/>
<reference evidence="1 2" key="1">
    <citation type="submission" date="2019-07" db="EMBL/GenBank/DDBJ databases">
        <title>Draft genome assembly of a fouling barnacle, Amphibalanus amphitrite (Darwin, 1854): The first reference genome for Thecostraca.</title>
        <authorList>
            <person name="Kim W."/>
        </authorList>
    </citation>
    <scope>NUCLEOTIDE SEQUENCE [LARGE SCALE GENOMIC DNA]</scope>
    <source>
        <strain evidence="1">SNU_AA5</strain>
        <tissue evidence="1">Soma without cirri and trophi</tissue>
    </source>
</reference>
<dbReference type="EMBL" id="VIIS01001535">
    <property type="protein sequence ID" value="KAF0296787.1"/>
    <property type="molecule type" value="Genomic_DNA"/>
</dbReference>
<keyword evidence="2" id="KW-1185">Reference proteome</keyword>
<comment type="caution">
    <text evidence="1">The sequence shown here is derived from an EMBL/GenBank/DDBJ whole genome shotgun (WGS) entry which is preliminary data.</text>
</comment>
<dbReference type="EMBL" id="VIIS01001535">
    <property type="protein sequence ID" value="KAF0296786.1"/>
    <property type="molecule type" value="Genomic_DNA"/>
</dbReference>
<protein>
    <submittedName>
        <fullName evidence="1">Uncharacterized protein</fullName>
    </submittedName>
</protein>
<evidence type="ECO:0000313" key="1">
    <source>
        <dbReference type="EMBL" id="KAF0296787.1"/>
    </source>
</evidence>